<dbReference type="PATRIC" id="fig|1246626.3.peg.720"/>
<sequence length="358" mass="41943">MHIEIMERYQLDRKKIEDDGIEYLTSQKNNMDFEQVVLLVDTFFDEKEARKQMAAYCMKVTDYACVKAAFEYTSLYNLEQEQEVLFERYQKDPILKDHILVYDLARQSKQSKGKTAHIMETARTLYGQVQDDSLKLKLDLILQYELLLNDQHTVEKFYESMIMKLRNLDPSYVKTVLLTRLVHYHSRSLFIDSDDWEEAEKNCLANIVNPLAPPFFKGSAHQIAGSILAFSSKLECSLSHLWKANYYYNVSENVEAAKRVTSSVIPFCLNLHKKQIPSKINFQEIDKVEQAHYFIVHDERSKAVCLLEDLLTTDSSHFKANLYLAFLKRNLSHLMRLACDYNRNAFELNLIKLFANRL</sequence>
<evidence type="ECO:0000313" key="1">
    <source>
        <dbReference type="EMBL" id="AIC93330.1"/>
    </source>
</evidence>
<dbReference type="HOGENOM" id="CLU_773061_0_0_9"/>
<dbReference type="Proteomes" id="UP000027142">
    <property type="component" value="Chromosome"/>
</dbReference>
<dbReference type="AlphaFoldDB" id="A0A060LTK3"/>
<evidence type="ECO:0000313" key="2">
    <source>
        <dbReference type="Proteomes" id="UP000027142"/>
    </source>
</evidence>
<protein>
    <submittedName>
        <fullName evidence="1">Uncharacterized protein</fullName>
    </submittedName>
</protein>
<dbReference type="EMBL" id="CP003923">
    <property type="protein sequence ID" value="AIC93330.1"/>
    <property type="molecule type" value="Genomic_DNA"/>
</dbReference>
<dbReference type="eggNOG" id="ENOG5030DTF">
    <property type="taxonomic scope" value="Bacteria"/>
</dbReference>
<reference evidence="1 2" key="1">
    <citation type="journal article" date="2014" name="Gene">
        <title>A comparative genomic analysis of the alkalitolerant soil bacterium Bacillus lehensis G1.</title>
        <authorList>
            <person name="Noor Y.M."/>
            <person name="Samsulrizal N.H."/>
            <person name="Jema'on N.A."/>
            <person name="Low K.O."/>
            <person name="Ramli A.N."/>
            <person name="Alias N.I."/>
            <person name="Damis S.I."/>
            <person name="Fuzi S.F."/>
            <person name="Isa M.N."/>
            <person name="Murad A.M."/>
            <person name="Raih M.F."/>
            <person name="Bakar F.D."/>
            <person name="Najimudin N."/>
            <person name="Mahadi N.M."/>
            <person name="Illias R.M."/>
        </authorList>
    </citation>
    <scope>NUCLEOTIDE SEQUENCE [LARGE SCALE GENOMIC DNA]</scope>
    <source>
        <strain evidence="1 2">G1</strain>
    </source>
</reference>
<keyword evidence="2" id="KW-1185">Reference proteome</keyword>
<dbReference type="OrthoDB" id="2926707at2"/>
<dbReference type="RefSeq" id="WP_038477271.1">
    <property type="nucleotide sequence ID" value="NZ_CP003923.1"/>
</dbReference>
<proteinExistence type="predicted"/>
<organism evidence="1 2">
    <name type="scientific">Shouchella lehensis G1</name>
    <dbReference type="NCBI Taxonomy" id="1246626"/>
    <lineage>
        <taxon>Bacteria</taxon>
        <taxon>Bacillati</taxon>
        <taxon>Bacillota</taxon>
        <taxon>Bacilli</taxon>
        <taxon>Bacillales</taxon>
        <taxon>Bacillaceae</taxon>
        <taxon>Shouchella</taxon>
    </lineage>
</organism>
<gene>
    <name evidence="1" type="ORF">BleG1_0722</name>
</gene>
<dbReference type="KEGG" id="ble:BleG1_0722"/>
<accession>A0A060LTK3</accession>
<name>A0A060LTK3_9BACI</name>